<proteinExistence type="predicted"/>
<reference evidence="2 3" key="1">
    <citation type="submission" date="2019-05" db="EMBL/GenBank/DDBJ databases">
        <title>Another draft genome of Portunus trituberculatus and its Hox gene families provides insights of decapod evolution.</title>
        <authorList>
            <person name="Jeong J.-H."/>
            <person name="Song I."/>
            <person name="Kim S."/>
            <person name="Choi T."/>
            <person name="Kim D."/>
            <person name="Ryu S."/>
            <person name="Kim W."/>
        </authorList>
    </citation>
    <scope>NUCLEOTIDE SEQUENCE [LARGE SCALE GENOMIC DNA]</scope>
    <source>
        <tissue evidence="2">Muscle</tissue>
    </source>
</reference>
<protein>
    <submittedName>
        <fullName evidence="2">Uncharacterized protein</fullName>
    </submittedName>
</protein>
<dbReference type="AlphaFoldDB" id="A0A5B7FCD5"/>
<dbReference type="EMBL" id="VSRR010006657">
    <property type="protein sequence ID" value="MPC45280.1"/>
    <property type="molecule type" value="Genomic_DNA"/>
</dbReference>
<dbReference type="Proteomes" id="UP000324222">
    <property type="component" value="Unassembled WGS sequence"/>
</dbReference>
<organism evidence="2 3">
    <name type="scientific">Portunus trituberculatus</name>
    <name type="common">Swimming crab</name>
    <name type="synonym">Neptunus trituberculatus</name>
    <dbReference type="NCBI Taxonomy" id="210409"/>
    <lineage>
        <taxon>Eukaryota</taxon>
        <taxon>Metazoa</taxon>
        <taxon>Ecdysozoa</taxon>
        <taxon>Arthropoda</taxon>
        <taxon>Crustacea</taxon>
        <taxon>Multicrustacea</taxon>
        <taxon>Malacostraca</taxon>
        <taxon>Eumalacostraca</taxon>
        <taxon>Eucarida</taxon>
        <taxon>Decapoda</taxon>
        <taxon>Pleocyemata</taxon>
        <taxon>Brachyura</taxon>
        <taxon>Eubrachyura</taxon>
        <taxon>Portunoidea</taxon>
        <taxon>Portunidae</taxon>
        <taxon>Portuninae</taxon>
        <taxon>Portunus</taxon>
    </lineage>
</organism>
<evidence type="ECO:0000256" key="1">
    <source>
        <dbReference type="SAM" id="MobiDB-lite"/>
    </source>
</evidence>
<feature type="region of interest" description="Disordered" evidence="1">
    <location>
        <begin position="1"/>
        <end position="83"/>
    </location>
</feature>
<keyword evidence="3" id="KW-1185">Reference proteome</keyword>
<accession>A0A5B7FCD5</accession>
<gene>
    <name evidence="2" type="ORF">E2C01_038975</name>
</gene>
<comment type="caution">
    <text evidence="2">The sequence shown here is derived from an EMBL/GenBank/DDBJ whole genome shotgun (WGS) entry which is preliminary data.</text>
</comment>
<evidence type="ECO:0000313" key="3">
    <source>
        <dbReference type="Proteomes" id="UP000324222"/>
    </source>
</evidence>
<sequence length="83" mass="8331">MHAGGRGAGPVASPVSTSGRTLEHEGAKGGDAGVGGETEEGERGPKENGNETADSGPQPESSPLRGWLPHRVAMSPPPPPPLM</sequence>
<evidence type="ECO:0000313" key="2">
    <source>
        <dbReference type="EMBL" id="MPC45280.1"/>
    </source>
</evidence>
<feature type="compositionally biased region" description="Polar residues" evidence="1">
    <location>
        <begin position="50"/>
        <end position="61"/>
    </location>
</feature>
<name>A0A5B7FCD5_PORTR</name>